<keyword evidence="6" id="KW-0067">ATP-binding</keyword>
<keyword evidence="2" id="KW-0285">Flavoprotein</keyword>
<dbReference type="GO" id="GO:0016779">
    <property type="term" value="F:nucleotidyltransferase activity"/>
    <property type="evidence" value="ECO:0007669"/>
    <property type="project" value="UniProtKB-KW"/>
</dbReference>
<dbReference type="InterPro" id="IPR023465">
    <property type="entry name" value="Riboflavin_kinase_dom_sf"/>
</dbReference>
<keyword evidence="5" id="KW-0547">Nucleotide-binding</keyword>
<accession>A0A2W7MCE6</accession>
<dbReference type="Proteomes" id="UP000248646">
    <property type="component" value="Unassembled WGS sequence"/>
</dbReference>
<dbReference type="RefSeq" id="WP_111441088.1">
    <property type="nucleotide sequence ID" value="NZ_QKZI01000020.1"/>
</dbReference>
<organism evidence="9 10">
    <name type="scientific">Psychrobacillus insolitus</name>
    <dbReference type="NCBI Taxonomy" id="1461"/>
    <lineage>
        <taxon>Bacteria</taxon>
        <taxon>Bacillati</taxon>
        <taxon>Bacillota</taxon>
        <taxon>Bacilli</taxon>
        <taxon>Bacillales</taxon>
        <taxon>Bacillaceae</taxon>
        <taxon>Psychrobacillus</taxon>
    </lineage>
</organism>
<reference evidence="9 10" key="1">
    <citation type="submission" date="2018-06" db="EMBL/GenBank/DDBJ databases">
        <title>Genomic Encyclopedia of Type Strains, Phase IV (KMG-IV): sequencing the most valuable type-strain genomes for metagenomic binning, comparative biology and taxonomic classification.</title>
        <authorList>
            <person name="Goeker M."/>
        </authorList>
    </citation>
    <scope>NUCLEOTIDE SEQUENCE [LARGE SCALE GENOMIC DNA]</scope>
    <source>
        <strain evidence="9 10">DSM 5</strain>
    </source>
</reference>
<proteinExistence type="predicted"/>
<sequence>MHALRQYNERFIVGQVEKGKQLGRTIGFPTANLNLVENFTLENGVYGVYVYHQSQKYLGIMNVGNRPTFDDGDHQTFEVHMLDFDECIYDENLIVEMMFYIRGEKKFNQLQELINQLQMDAFYTRKQFHLLK</sequence>
<dbReference type="GO" id="GO:0009398">
    <property type="term" value="P:FMN biosynthetic process"/>
    <property type="evidence" value="ECO:0007669"/>
    <property type="project" value="TreeGrafter"/>
</dbReference>
<comment type="catalytic activity">
    <reaction evidence="7">
        <text>riboflavin + ATP = FMN + ADP + H(+)</text>
        <dbReference type="Rhea" id="RHEA:14357"/>
        <dbReference type="ChEBI" id="CHEBI:15378"/>
        <dbReference type="ChEBI" id="CHEBI:30616"/>
        <dbReference type="ChEBI" id="CHEBI:57986"/>
        <dbReference type="ChEBI" id="CHEBI:58210"/>
        <dbReference type="ChEBI" id="CHEBI:456216"/>
        <dbReference type="EC" id="2.7.1.26"/>
    </reaction>
</comment>
<dbReference type="SUPFAM" id="SSF82114">
    <property type="entry name" value="Riboflavin kinase-like"/>
    <property type="match status" value="1"/>
</dbReference>
<evidence type="ECO:0000256" key="7">
    <source>
        <dbReference type="ARBA" id="ARBA00047880"/>
    </source>
</evidence>
<name>A0A2W7MCE6_9BACI</name>
<evidence type="ECO:0000256" key="2">
    <source>
        <dbReference type="ARBA" id="ARBA00022630"/>
    </source>
</evidence>
<dbReference type="Gene3D" id="2.40.30.30">
    <property type="entry name" value="Riboflavin kinase-like"/>
    <property type="match status" value="1"/>
</dbReference>
<evidence type="ECO:0000256" key="3">
    <source>
        <dbReference type="ARBA" id="ARBA00022643"/>
    </source>
</evidence>
<dbReference type="GO" id="GO:0005524">
    <property type="term" value="F:ATP binding"/>
    <property type="evidence" value="ECO:0007669"/>
    <property type="project" value="UniProtKB-KW"/>
</dbReference>
<dbReference type="PANTHER" id="PTHR22749">
    <property type="entry name" value="RIBOFLAVIN KINASE/FMN ADENYLYLTRANSFERASE"/>
    <property type="match status" value="1"/>
</dbReference>
<keyword evidence="10" id="KW-1185">Reference proteome</keyword>
<protein>
    <recommendedName>
        <fullName evidence="1">riboflavin kinase</fullName>
        <ecNumber evidence="1">2.7.1.26</ecNumber>
    </recommendedName>
</protein>
<dbReference type="EC" id="2.7.1.26" evidence="1"/>
<evidence type="ECO:0000259" key="8">
    <source>
        <dbReference type="SMART" id="SM00904"/>
    </source>
</evidence>
<gene>
    <name evidence="9" type="ORF">C7437_1209</name>
</gene>
<dbReference type="InterPro" id="IPR023468">
    <property type="entry name" value="Riboflavin_kinase"/>
</dbReference>
<evidence type="ECO:0000313" key="9">
    <source>
        <dbReference type="EMBL" id="PZX01231.1"/>
    </source>
</evidence>
<dbReference type="GO" id="GO:0008531">
    <property type="term" value="F:riboflavin kinase activity"/>
    <property type="evidence" value="ECO:0007669"/>
    <property type="project" value="UniProtKB-EC"/>
</dbReference>
<evidence type="ECO:0000256" key="4">
    <source>
        <dbReference type="ARBA" id="ARBA00022679"/>
    </source>
</evidence>
<comment type="caution">
    <text evidence="9">The sequence shown here is derived from an EMBL/GenBank/DDBJ whole genome shotgun (WGS) entry which is preliminary data.</text>
</comment>
<evidence type="ECO:0000256" key="5">
    <source>
        <dbReference type="ARBA" id="ARBA00022741"/>
    </source>
</evidence>
<dbReference type="GO" id="GO:0009231">
    <property type="term" value="P:riboflavin biosynthetic process"/>
    <property type="evidence" value="ECO:0007669"/>
    <property type="project" value="InterPro"/>
</dbReference>
<dbReference type="EMBL" id="QKZI01000020">
    <property type="protein sequence ID" value="PZX01231.1"/>
    <property type="molecule type" value="Genomic_DNA"/>
</dbReference>
<feature type="domain" description="Riboflavin kinase" evidence="8">
    <location>
        <begin position="11"/>
        <end position="129"/>
    </location>
</feature>
<dbReference type="SMART" id="SM00904">
    <property type="entry name" value="Flavokinase"/>
    <property type="match status" value="1"/>
</dbReference>
<keyword evidence="9" id="KW-0418">Kinase</keyword>
<dbReference type="AlphaFoldDB" id="A0A2W7MCE6"/>
<evidence type="ECO:0000256" key="6">
    <source>
        <dbReference type="ARBA" id="ARBA00022840"/>
    </source>
</evidence>
<evidence type="ECO:0000256" key="1">
    <source>
        <dbReference type="ARBA" id="ARBA00012105"/>
    </source>
</evidence>
<dbReference type="Pfam" id="PF01687">
    <property type="entry name" value="Flavokinase"/>
    <property type="match status" value="1"/>
</dbReference>
<dbReference type="PANTHER" id="PTHR22749:SF6">
    <property type="entry name" value="RIBOFLAVIN KINASE"/>
    <property type="match status" value="1"/>
</dbReference>
<dbReference type="OrthoDB" id="9803667at2"/>
<evidence type="ECO:0000313" key="10">
    <source>
        <dbReference type="Proteomes" id="UP000248646"/>
    </source>
</evidence>
<dbReference type="InterPro" id="IPR015865">
    <property type="entry name" value="Riboflavin_kinase_bac/euk"/>
</dbReference>
<keyword evidence="9" id="KW-0548">Nucleotidyltransferase</keyword>
<keyword evidence="3" id="KW-0288">FMN</keyword>
<keyword evidence="4 9" id="KW-0808">Transferase</keyword>